<evidence type="ECO:0000256" key="3">
    <source>
        <dbReference type="ARBA" id="ARBA00023163"/>
    </source>
</evidence>
<comment type="catalytic activity">
    <reaction evidence="4">
        <text>UMP + diphosphate = 5-phospho-alpha-D-ribose 1-diphosphate + uracil</text>
        <dbReference type="Rhea" id="RHEA:13017"/>
        <dbReference type="ChEBI" id="CHEBI:17568"/>
        <dbReference type="ChEBI" id="CHEBI:33019"/>
        <dbReference type="ChEBI" id="CHEBI:57865"/>
        <dbReference type="ChEBI" id="CHEBI:58017"/>
        <dbReference type="EC" id="2.4.2.9"/>
    </reaction>
</comment>
<protein>
    <recommendedName>
        <fullName evidence="4">Bifunctional protein PyrR</fullName>
    </recommendedName>
    <domain>
        <recommendedName>
            <fullName evidence="4">Pyrimidine operon regulatory protein</fullName>
        </recommendedName>
    </domain>
    <domain>
        <recommendedName>
            <fullName evidence="4">Uracil phosphoribosyltransferase</fullName>
            <shortName evidence="4">UPRTase</shortName>
            <ecNumber evidence="4">2.4.2.9</ecNumber>
        </recommendedName>
    </domain>
</protein>
<feature type="domain" description="Phosphoribosyltransferase" evidence="5">
    <location>
        <begin position="7"/>
        <end position="161"/>
    </location>
</feature>
<dbReference type="InterPro" id="IPR000836">
    <property type="entry name" value="PRTase_dom"/>
</dbReference>
<dbReference type="STRING" id="206665.SAMN04488516_101301"/>
<dbReference type="OrthoDB" id="9802227at2"/>
<dbReference type="NCBIfam" id="NF003545">
    <property type="entry name" value="PRK05205.1-1"/>
    <property type="match status" value="1"/>
</dbReference>
<dbReference type="InterPro" id="IPR029057">
    <property type="entry name" value="PRTase-like"/>
</dbReference>
<name>A0A1H0A6B3_9BACT</name>
<dbReference type="GO" id="GO:0004845">
    <property type="term" value="F:uracil phosphoribosyltransferase activity"/>
    <property type="evidence" value="ECO:0007669"/>
    <property type="project" value="UniProtKB-UniRule"/>
</dbReference>
<dbReference type="HAMAP" id="MF_01219">
    <property type="entry name" value="PyrR"/>
    <property type="match status" value="1"/>
</dbReference>
<dbReference type="EC" id="2.4.2.9" evidence="4"/>
<dbReference type="Pfam" id="PF00156">
    <property type="entry name" value="Pribosyltran"/>
    <property type="match status" value="1"/>
</dbReference>
<dbReference type="Proteomes" id="UP000199602">
    <property type="component" value="Unassembled WGS sequence"/>
</dbReference>
<dbReference type="Gene3D" id="3.40.50.2020">
    <property type="match status" value="1"/>
</dbReference>
<evidence type="ECO:0000256" key="2">
    <source>
        <dbReference type="ARBA" id="ARBA00023015"/>
    </source>
</evidence>
<organism evidence="6 7">
    <name type="scientific">Desulfonauticus submarinus</name>
    <dbReference type="NCBI Taxonomy" id="206665"/>
    <lineage>
        <taxon>Bacteria</taxon>
        <taxon>Pseudomonadati</taxon>
        <taxon>Thermodesulfobacteriota</taxon>
        <taxon>Desulfovibrionia</taxon>
        <taxon>Desulfovibrionales</taxon>
        <taxon>Desulfonauticaceae</taxon>
        <taxon>Desulfonauticus</taxon>
    </lineage>
</organism>
<keyword evidence="4 6" id="KW-0808">Transferase</keyword>
<accession>A0A1H0A6B3</accession>
<sequence>MPKKRIILTEKEIEKIIERLAYEILEKTKDNSKLALIGIQKRGIDIATKLKTILDSKTSLNIPIGSLDINLYRDDWTTLNNTPFVNASYIPFNIENKEIILVDDVIFTGRTIRAALEAILDFGRPNKIKLAVLIDRGHRDLPIHPDFIGKKINTSLKEKVHVLTLPQDGKEQVLLEEEV</sequence>
<feature type="short sequence motif" description="PRPP-binding" evidence="4">
    <location>
        <begin position="99"/>
        <end position="111"/>
    </location>
</feature>
<evidence type="ECO:0000259" key="5">
    <source>
        <dbReference type="Pfam" id="PF00156"/>
    </source>
</evidence>
<keyword evidence="3 4" id="KW-0804">Transcription</keyword>
<evidence type="ECO:0000313" key="7">
    <source>
        <dbReference type="Proteomes" id="UP000199602"/>
    </source>
</evidence>
<dbReference type="PANTHER" id="PTHR11608">
    <property type="entry name" value="BIFUNCTIONAL PROTEIN PYRR"/>
    <property type="match status" value="1"/>
</dbReference>
<keyword evidence="7" id="KW-1185">Reference proteome</keyword>
<dbReference type="RefSeq" id="WP_092062301.1">
    <property type="nucleotide sequence ID" value="NZ_FNIN01000001.1"/>
</dbReference>
<dbReference type="FunFam" id="3.40.50.2020:FF:000020">
    <property type="entry name" value="Bifunctional protein PyrR"/>
    <property type="match status" value="1"/>
</dbReference>
<dbReference type="InterPro" id="IPR050137">
    <property type="entry name" value="PyrR_bifunctional"/>
</dbReference>
<dbReference type="PANTHER" id="PTHR11608:SF0">
    <property type="entry name" value="BIFUNCTIONAL PROTEIN PYRR"/>
    <property type="match status" value="1"/>
</dbReference>
<keyword evidence="2 4" id="KW-0805">Transcription regulation</keyword>
<gene>
    <name evidence="4" type="primary">pyrR</name>
    <name evidence="6" type="ORF">SAMN04488516_101301</name>
</gene>
<reference evidence="6 7" key="1">
    <citation type="submission" date="2016-10" db="EMBL/GenBank/DDBJ databases">
        <authorList>
            <person name="de Groot N.N."/>
        </authorList>
    </citation>
    <scope>NUCLEOTIDE SEQUENCE [LARGE SCALE GENOMIC DNA]</scope>
    <source>
        <strain evidence="6 7">DSM 15269</strain>
    </source>
</reference>
<dbReference type="InterPro" id="IPR023050">
    <property type="entry name" value="PyrR"/>
</dbReference>
<evidence type="ECO:0000256" key="4">
    <source>
        <dbReference type="HAMAP-Rule" id="MF_01219"/>
    </source>
</evidence>
<proteinExistence type="inferred from homology"/>
<keyword evidence="4 6" id="KW-0328">Glycosyltransferase</keyword>
<dbReference type="GO" id="GO:0006355">
    <property type="term" value="P:regulation of DNA-templated transcription"/>
    <property type="evidence" value="ECO:0007669"/>
    <property type="project" value="UniProtKB-UniRule"/>
</dbReference>
<comment type="similarity">
    <text evidence="1 4">Belongs to the purine/pyrimidine phosphoribosyltransferase family. PyrR subfamily.</text>
</comment>
<comment type="function">
    <text evidence="4">Regulates the transcription of the pyrimidine nucleotide (pyr) operon in response to exogenous pyrimidines.</text>
</comment>
<dbReference type="NCBIfam" id="NF003549">
    <property type="entry name" value="PRK05205.1-5"/>
    <property type="match status" value="1"/>
</dbReference>
<comment type="function">
    <text evidence="4">Also displays a weak uracil phosphoribosyltransferase activity which is not physiologically significant.</text>
</comment>
<dbReference type="CDD" id="cd06223">
    <property type="entry name" value="PRTases_typeI"/>
    <property type="match status" value="1"/>
</dbReference>
<evidence type="ECO:0000313" key="6">
    <source>
        <dbReference type="EMBL" id="SDN29179.1"/>
    </source>
</evidence>
<dbReference type="AlphaFoldDB" id="A0A1H0A6B3"/>
<dbReference type="EMBL" id="FNIN01000001">
    <property type="protein sequence ID" value="SDN29179.1"/>
    <property type="molecule type" value="Genomic_DNA"/>
</dbReference>
<evidence type="ECO:0000256" key="1">
    <source>
        <dbReference type="ARBA" id="ARBA00005565"/>
    </source>
</evidence>
<dbReference type="SUPFAM" id="SSF53271">
    <property type="entry name" value="PRTase-like"/>
    <property type="match status" value="1"/>
</dbReference>